<evidence type="ECO:0000313" key="3">
    <source>
        <dbReference type="EMBL" id="NMK98913.1"/>
    </source>
</evidence>
<dbReference type="InterPro" id="IPR036291">
    <property type="entry name" value="NAD(P)-bd_dom_sf"/>
</dbReference>
<dbReference type="Gene3D" id="3.90.25.10">
    <property type="entry name" value="UDP-galactose 4-epimerase, domain 1"/>
    <property type="match status" value="1"/>
</dbReference>
<sequence length="280" mass="31268">MIVITGATGTLGRIVVEEALKVYPANELGVSVRDASKAQDLADKGVSVREGDFKKPETLKQAFENADQLLVISGNGQGDELVEAHKNVIEAAKEIGVKRILYTSQIGSAPQSHFQPMVDHYKTEQMLEESGLNFIASRNGFYSANGQQFFLGGLQDYQLKLPKDGPVNWTTHEDLAEGMVKILQDEQFKERYPQLTASRTLTMEDIAKEYKQDGIERVIISNDEYKETLGFIPNLSEEMKQMFVDIFEASVDGDFDKSSSLLEDLLGRKPQDIVEILNNK</sequence>
<dbReference type="RefSeq" id="WP_023351342.1">
    <property type="nucleotide sequence ID" value="NZ_CBCPJN010000007.1"/>
</dbReference>
<dbReference type="InterPro" id="IPR052718">
    <property type="entry name" value="NmrA-type_oxidoreductase"/>
</dbReference>
<dbReference type="SUPFAM" id="SSF51735">
    <property type="entry name" value="NAD(P)-binding Rossmann-fold domains"/>
    <property type="match status" value="1"/>
</dbReference>
<protein>
    <submittedName>
        <fullName evidence="3">NAD(P)H-binding protein</fullName>
    </submittedName>
</protein>
<proteinExistence type="predicted"/>
<accession>A0A7X9WHT3</accession>
<dbReference type="Proteomes" id="UP000550736">
    <property type="component" value="Unassembled WGS sequence"/>
</dbReference>
<name>A0A7X9WHT3_STACP</name>
<dbReference type="Pfam" id="PF05368">
    <property type="entry name" value="NmrA"/>
    <property type="match status" value="1"/>
</dbReference>
<dbReference type="Proteomes" id="UP000538955">
    <property type="component" value="Unassembled WGS sequence"/>
</dbReference>
<evidence type="ECO:0000313" key="5">
    <source>
        <dbReference type="Proteomes" id="UP000550736"/>
    </source>
</evidence>
<comment type="caution">
    <text evidence="3">The sequence shown here is derived from an EMBL/GenBank/DDBJ whole genome shotgun (WGS) entry which is preliminary data.</text>
</comment>
<evidence type="ECO:0000259" key="1">
    <source>
        <dbReference type="Pfam" id="PF05368"/>
    </source>
</evidence>
<evidence type="ECO:0000313" key="4">
    <source>
        <dbReference type="Proteomes" id="UP000538955"/>
    </source>
</evidence>
<reference evidence="4 5" key="1">
    <citation type="submission" date="2020-04" db="EMBL/GenBank/DDBJ databases">
        <title>The Epidemiology and Molecular Characteristics of Linezolid-Resistant Staphylococcus capitis in Huashan Hospital, Shanghai.</title>
        <authorList>
            <person name="Ding L."/>
            <person name="Li P."/>
            <person name="Yang Y."/>
            <person name="Lin D."/>
            <person name="Xu X."/>
        </authorList>
    </citation>
    <scope>NUCLEOTIDE SEQUENCE [LARGE SCALE GENOMIC DNA]</scope>
    <source>
        <strain evidence="3 5">12-86</strain>
        <strain evidence="2 4">17-84</strain>
    </source>
</reference>
<dbReference type="AlphaFoldDB" id="A0A7X9WHT3"/>
<dbReference type="PANTHER" id="PTHR47129">
    <property type="entry name" value="QUINONE OXIDOREDUCTASE 2"/>
    <property type="match status" value="1"/>
</dbReference>
<dbReference type="InterPro" id="IPR008030">
    <property type="entry name" value="NmrA-like"/>
</dbReference>
<dbReference type="EMBL" id="JABBLX010000075">
    <property type="protein sequence ID" value="NMK98913.1"/>
    <property type="molecule type" value="Genomic_DNA"/>
</dbReference>
<organism evidence="3 5">
    <name type="scientific">Staphylococcus capitis</name>
    <dbReference type="NCBI Taxonomy" id="29388"/>
    <lineage>
        <taxon>Bacteria</taxon>
        <taxon>Bacillati</taxon>
        <taxon>Bacillota</taxon>
        <taxon>Bacilli</taxon>
        <taxon>Bacillales</taxon>
        <taxon>Staphylococcaceae</taxon>
        <taxon>Staphylococcus</taxon>
    </lineage>
</organism>
<dbReference type="EMBL" id="JABBMI010000123">
    <property type="protein sequence ID" value="NMK55753.1"/>
    <property type="molecule type" value="Genomic_DNA"/>
</dbReference>
<gene>
    <name evidence="3" type="ORF">HHM13_12685</name>
    <name evidence="2" type="ORF">HHM24_13615</name>
</gene>
<dbReference type="PANTHER" id="PTHR47129:SF1">
    <property type="entry name" value="NMRA-LIKE DOMAIN-CONTAINING PROTEIN"/>
    <property type="match status" value="1"/>
</dbReference>
<dbReference type="Gene3D" id="3.40.50.720">
    <property type="entry name" value="NAD(P)-binding Rossmann-like Domain"/>
    <property type="match status" value="1"/>
</dbReference>
<evidence type="ECO:0000313" key="2">
    <source>
        <dbReference type="EMBL" id="NMK55753.1"/>
    </source>
</evidence>
<keyword evidence="4" id="KW-1185">Reference proteome</keyword>
<feature type="domain" description="NmrA-like" evidence="1">
    <location>
        <begin position="2"/>
        <end position="276"/>
    </location>
</feature>